<feature type="region of interest" description="Disordered" evidence="1">
    <location>
        <begin position="1"/>
        <end position="142"/>
    </location>
</feature>
<keyword evidence="3" id="KW-1185">Reference proteome</keyword>
<dbReference type="Proteomes" id="UP001152561">
    <property type="component" value="Unassembled WGS sequence"/>
</dbReference>
<name>A0A9Q1RCW2_9SOLA</name>
<dbReference type="EMBL" id="JAJAGQ010000010">
    <property type="protein sequence ID" value="KAJ8551032.1"/>
    <property type="molecule type" value="Genomic_DNA"/>
</dbReference>
<feature type="compositionally biased region" description="Basic and acidic residues" evidence="1">
    <location>
        <begin position="34"/>
        <end position="46"/>
    </location>
</feature>
<evidence type="ECO:0000313" key="2">
    <source>
        <dbReference type="EMBL" id="KAJ8551032.1"/>
    </source>
</evidence>
<accession>A0A9Q1RCW2</accession>
<evidence type="ECO:0000256" key="1">
    <source>
        <dbReference type="SAM" id="MobiDB-lite"/>
    </source>
</evidence>
<feature type="compositionally biased region" description="Basic and acidic residues" evidence="1">
    <location>
        <begin position="63"/>
        <end position="94"/>
    </location>
</feature>
<sequence length="172" mass="18692">MEDGISDIANFGFSNSEDQEVEKTNQENVGEISEESKGDHKGKEEGGGLINHLISNLMSPRAGEPRNKESNDLFYVKDEHKKEDIASKVEEKSGNESGGGGIINNLISNIFHPTENQENNSGEEQKGEVKKKEEESGSVLDNIVSHLPTPLADDAVPATDEASILIHSIVHD</sequence>
<proteinExistence type="predicted"/>
<comment type="caution">
    <text evidence="2">The sequence shown here is derived from an EMBL/GenBank/DDBJ whole genome shotgun (WGS) entry which is preliminary data.</text>
</comment>
<protein>
    <submittedName>
        <fullName evidence="2">Uncharacterized protein</fullName>
    </submittedName>
</protein>
<dbReference type="OrthoDB" id="1712073at2759"/>
<reference evidence="3" key="1">
    <citation type="journal article" date="2023" name="Proc. Natl. Acad. Sci. U.S.A.">
        <title>Genomic and structural basis for evolution of tropane alkaloid biosynthesis.</title>
        <authorList>
            <person name="Wanga Y.-J."/>
            <person name="Taina T."/>
            <person name="Yua J.-Y."/>
            <person name="Lia J."/>
            <person name="Xua B."/>
            <person name="Chenc J."/>
            <person name="D'Auriad J.C."/>
            <person name="Huanga J.-P."/>
            <person name="Huanga S.-X."/>
        </authorList>
    </citation>
    <scope>NUCLEOTIDE SEQUENCE [LARGE SCALE GENOMIC DNA]</scope>
    <source>
        <strain evidence="3">cv. KIB-2019</strain>
    </source>
</reference>
<dbReference type="AlphaFoldDB" id="A0A9Q1RCW2"/>
<feature type="compositionally biased region" description="Basic and acidic residues" evidence="1">
    <location>
        <begin position="123"/>
        <end position="135"/>
    </location>
</feature>
<evidence type="ECO:0000313" key="3">
    <source>
        <dbReference type="Proteomes" id="UP001152561"/>
    </source>
</evidence>
<gene>
    <name evidence="2" type="ORF">K7X08_000402</name>
</gene>
<organism evidence="2 3">
    <name type="scientific">Anisodus acutangulus</name>
    <dbReference type="NCBI Taxonomy" id="402998"/>
    <lineage>
        <taxon>Eukaryota</taxon>
        <taxon>Viridiplantae</taxon>
        <taxon>Streptophyta</taxon>
        <taxon>Embryophyta</taxon>
        <taxon>Tracheophyta</taxon>
        <taxon>Spermatophyta</taxon>
        <taxon>Magnoliopsida</taxon>
        <taxon>eudicotyledons</taxon>
        <taxon>Gunneridae</taxon>
        <taxon>Pentapetalae</taxon>
        <taxon>asterids</taxon>
        <taxon>lamiids</taxon>
        <taxon>Solanales</taxon>
        <taxon>Solanaceae</taxon>
        <taxon>Solanoideae</taxon>
        <taxon>Hyoscyameae</taxon>
        <taxon>Anisodus</taxon>
    </lineage>
</organism>